<dbReference type="InterPro" id="IPR005814">
    <property type="entry name" value="Aminotrans_3"/>
</dbReference>
<dbReference type="InterPro" id="IPR015421">
    <property type="entry name" value="PyrdxlP-dep_Trfase_major"/>
</dbReference>
<evidence type="ECO:0000256" key="7">
    <source>
        <dbReference type="ARBA" id="ARBA00030587"/>
    </source>
</evidence>
<evidence type="ECO:0000256" key="1">
    <source>
        <dbReference type="ARBA" id="ARBA00001933"/>
    </source>
</evidence>
<dbReference type="Proteomes" id="UP000230821">
    <property type="component" value="Unassembled WGS sequence"/>
</dbReference>
<evidence type="ECO:0000256" key="5">
    <source>
        <dbReference type="ARBA" id="ARBA00022679"/>
    </source>
</evidence>
<dbReference type="PANTHER" id="PTHR11986:SF18">
    <property type="entry name" value="ORNITHINE AMINOTRANSFERASE, MITOCHONDRIAL"/>
    <property type="match status" value="1"/>
</dbReference>
<gene>
    <name evidence="9" type="primary">rocD</name>
    <name evidence="9" type="ORF">CSA56_08080</name>
</gene>
<comment type="caution">
    <text evidence="9">The sequence shown here is derived from an EMBL/GenBank/DDBJ whole genome shotgun (WGS) entry which is preliminary data.</text>
</comment>
<comment type="similarity">
    <text evidence="8">Belongs to the class-III pyridoxal-phosphate-dependent aminotransferase family.</text>
</comment>
<dbReference type="GO" id="GO:0030170">
    <property type="term" value="F:pyridoxal phosphate binding"/>
    <property type="evidence" value="ECO:0007669"/>
    <property type="project" value="InterPro"/>
</dbReference>
<comment type="pathway">
    <text evidence="2">Amino-acid biosynthesis; L-proline biosynthesis; L-glutamate 5-semialdehyde from L-ornithine: step 1/1.</text>
</comment>
<dbReference type="GO" id="GO:0042802">
    <property type="term" value="F:identical protein binding"/>
    <property type="evidence" value="ECO:0007669"/>
    <property type="project" value="TreeGrafter"/>
</dbReference>
<evidence type="ECO:0000256" key="4">
    <source>
        <dbReference type="ARBA" id="ARBA00022576"/>
    </source>
</evidence>
<evidence type="ECO:0000313" key="9">
    <source>
        <dbReference type="EMBL" id="PIE34332.1"/>
    </source>
</evidence>
<accession>A0A2G6KH51</accession>
<dbReference type="EMBL" id="PDSK01000090">
    <property type="protein sequence ID" value="PIE34332.1"/>
    <property type="molecule type" value="Genomic_DNA"/>
</dbReference>
<proteinExistence type="inferred from homology"/>
<dbReference type="Pfam" id="PF00202">
    <property type="entry name" value="Aminotran_3"/>
    <property type="match status" value="1"/>
</dbReference>
<sequence length="405" mass="44626">MTELERIEGLMEQYAAKNYAPLPVNIVEGQGCWVWTEPGRQDKYKYLDCLSAYGALNQGYNHPRVVGAALKQIATGVTVTSRAFLNSPMADLCKLLADICRRNKVLLMNTGAEAVESAVKIARKWGYTVKGIPKNQGKIIVSANNFHGRTITIVGFSTEEQYKEGFGPFTPGFEVIPYGDLQALEQAIDGQTAAFLTEPAQGEAGVIFPPNGFLQKAKQLCEERNVLFMADCIQSGFGRTGKMFACDWENVIPDVYILGKAIGGGYPLSAVVADDAVMGTLKPGDHGSTFGGNPFCSAIALEAIKVIRDEGLVENSEKRGRYFLEQLRTIQSPYVKEYRGKGLWIAIELHPDAGGARRFCEQLQIEHHILCKETHHHIIRVAPPLIITKEEIDWAVEGFKQVLTS</sequence>
<dbReference type="GO" id="GO:0004587">
    <property type="term" value="F:ornithine aminotransferase activity"/>
    <property type="evidence" value="ECO:0007669"/>
    <property type="project" value="UniProtKB-EC"/>
</dbReference>
<evidence type="ECO:0000313" key="10">
    <source>
        <dbReference type="Proteomes" id="UP000230821"/>
    </source>
</evidence>
<dbReference type="InterPro" id="IPR015424">
    <property type="entry name" value="PyrdxlP-dep_Trfase"/>
</dbReference>
<dbReference type="AlphaFoldDB" id="A0A2G6KH51"/>
<evidence type="ECO:0000256" key="8">
    <source>
        <dbReference type="RuleBase" id="RU003560"/>
    </source>
</evidence>
<dbReference type="GO" id="GO:0055129">
    <property type="term" value="P:L-proline biosynthetic process"/>
    <property type="evidence" value="ECO:0007669"/>
    <property type="project" value="UniProtKB-UniPathway"/>
</dbReference>
<reference evidence="9 10" key="1">
    <citation type="submission" date="2017-10" db="EMBL/GenBank/DDBJ databases">
        <title>Novel microbial diversity and functional potential in the marine mammal oral microbiome.</title>
        <authorList>
            <person name="Dudek N.K."/>
            <person name="Sun C.L."/>
            <person name="Burstein D."/>
            <person name="Kantor R.S."/>
            <person name="Aliaga Goltsman D.S."/>
            <person name="Bik E.M."/>
            <person name="Thomas B.C."/>
            <person name="Banfield J.F."/>
            <person name="Relman D.A."/>
        </authorList>
    </citation>
    <scope>NUCLEOTIDE SEQUENCE [LARGE SCALE GENOMIC DNA]</scope>
    <source>
        <strain evidence="9">DOLJORAL78_47_16</strain>
    </source>
</reference>
<protein>
    <recommendedName>
        <fullName evidence="3">ornithine aminotransferase</fullName>
        <ecNumber evidence="3">2.6.1.13</ecNumber>
    </recommendedName>
    <alternativeName>
        <fullName evidence="7">Ornithine--oxo-acid aminotransferase</fullName>
    </alternativeName>
</protein>
<dbReference type="InterPro" id="IPR010164">
    <property type="entry name" value="Orn_aminotrans"/>
</dbReference>
<dbReference type="InterPro" id="IPR050103">
    <property type="entry name" value="Class-III_PLP-dep_AT"/>
</dbReference>
<dbReference type="Gene3D" id="3.90.1150.10">
    <property type="entry name" value="Aspartate Aminotransferase, domain 1"/>
    <property type="match status" value="1"/>
</dbReference>
<dbReference type="Gene3D" id="3.40.640.10">
    <property type="entry name" value="Type I PLP-dependent aspartate aminotransferase-like (Major domain)"/>
    <property type="match status" value="1"/>
</dbReference>
<name>A0A2G6KH51_9BACT</name>
<comment type="cofactor">
    <cofactor evidence="1">
        <name>pyridoxal 5'-phosphate</name>
        <dbReference type="ChEBI" id="CHEBI:597326"/>
    </cofactor>
</comment>
<dbReference type="FunFam" id="3.40.640.10:FF:000011">
    <property type="entry name" value="Ornithine aminotransferase"/>
    <property type="match status" value="1"/>
</dbReference>
<dbReference type="InterPro" id="IPR015422">
    <property type="entry name" value="PyrdxlP-dep_Trfase_small"/>
</dbReference>
<organism evidence="9 10">
    <name type="scientific">candidate division KSB3 bacterium</name>
    <dbReference type="NCBI Taxonomy" id="2044937"/>
    <lineage>
        <taxon>Bacteria</taxon>
        <taxon>candidate division KSB3</taxon>
    </lineage>
</organism>
<dbReference type="PIRSF" id="PIRSF000521">
    <property type="entry name" value="Transaminase_4ab_Lys_Orn"/>
    <property type="match status" value="1"/>
</dbReference>
<dbReference type="CDD" id="cd00610">
    <property type="entry name" value="OAT_like"/>
    <property type="match status" value="1"/>
</dbReference>
<evidence type="ECO:0000256" key="2">
    <source>
        <dbReference type="ARBA" id="ARBA00004998"/>
    </source>
</evidence>
<dbReference type="PANTHER" id="PTHR11986">
    <property type="entry name" value="AMINOTRANSFERASE CLASS III"/>
    <property type="match status" value="1"/>
</dbReference>
<dbReference type="NCBIfam" id="TIGR01885">
    <property type="entry name" value="Orn_aminotrans"/>
    <property type="match status" value="1"/>
</dbReference>
<evidence type="ECO:0000256" key="6">
    <source>
        <dbReference type="ARBA" id="ARBA00022898"/>
    </source>
</evidence>
<dbReference type="EC" id="2.6.1.13" evidence="3"/>
<dbReference type="UniPathway" id="UPA00098">
    <property type="reaction ID" value="UER00358"/>
</dbReference>
<keyword evidence="4" id="KW-0032">Aminotransferase</keyword>
<keyword evidence="6 8" id="KW-0663">Pyridoxal phosphate</keyword>
<dbReference type="SUPFAM" id="SSF53383">
    <property type="entry name" value="PLP-dependent transferases"/>
    <property type="match status" value="1"/>
</dbReference>
<keyword evidence="5" id="KW-0808">Transferase</keyword>
<evidence type="ECO:0000256" key="3">
    <source>
        <dbReference type="ARBA" id="ARBA00012924"/>
    </source>
</evidence>